<organism evidence="9 10">
    <name type="scientific">Lentinula boryana</name>
    <dbReference type="NCBI Taxonomy" id="40481"/>
    <lineage>
        <taxon>Eukaryota</taxon>
        <taxon>Fungi</taxon>
        <taxon>Dikarya</taxon>
        <taxon>Basidiomycota</taxon>
        <taxon>Agaricomycotina</taxon>
        <taxon>Agaricomycetes</taxon>
        <taxon>Agaricomycetidae</taxon>
        <taxon>Agaricales</taxon>
        <taxon>Marasmiineae</taxon>
        <taxon>Omphalotaceae</taxon>
        <taxon>Lentinula</taxon>
    </lineage>
</organism>
<dbReference type="PANTHER" id="PTHR13710:SF105">
    <property type="entry name" value="ATP-DEPENDENT DNA HELICASE Q1"/>
    <property type="match status" value="1"/>
</dbReference>
<keyword evidence="10" id="KW-1185">Reference proteome</keyword>
<keyword evidence="5" id="KW-0413">Isomerase</keyword>
<sequence>MSVAEPGLSGQKESKPFAFSSTQGKNLISTIITRYVSHPAHDYVLEGVAKALDGRDVFAMTPTGSGKTGYIAFTALVVKELKQHPERYPESMSGSCGNFLAIAAASICPTNYIEYQQAKRFDIEQKLLAMGLKGLIINSETIQEVKESKKTDLWVQAQEDPTISLLIMSPEQLTSKYYETALKNSKFRDRIYALPSMKSTSYSHGIGLARSRLSDDVFLICLTATMRSNALNTVCLFLGLKEGEYHSIKRSNQCHDIQLIVCEISSPADGTRFRELDWVLERKRNTIVFCRTIRLGAQVLGYFHHKDKQMGGDPRTVLQRLRQYDSLSKEYNKVTRNLMRSQMCQVVIATSTLAVGIDLEGIEDVVIYGDPEDLDQMVQMIGRIRPEYCESAVTRQGIVYFSANARKRAEESLAKHRMMTTLDDKPSIMDLGLAQFYLAQCKVEDLDRQYENSDSDVQCSCKTCIEIPPPSAHVPCLCSGCSPETISTASSPSKPVNTALGLALLAKHKRLTKPMRVHGARELKKFRLELFNAADPRSSGMLSPFFYFADDEIQLVLDHFASITTPEVVLELISKNKRLRPHSQQLFERIMGLGLEFKEIQKAEKQRKDEEKAAKVAGQSTK</sequence>
<dbReference type="PANTHER" id="PTHR13710">
    <property type="entry name" value="DNA HELICASE RECQ FAMILY MEMBER"/>
    <property type="match status" value="1"/>
</dbReference>
<dbReference type="SUPFAM" id="SSF52540">
    <property type="entry name" value="P-loop containing nucleoside triphosphate hydrolases"/>
    <property type="match status" value="1"/>
</dbReference>
<dbReference type="PROSITE" id="PS51194">
    <property type="entry name" value="HELICASE_CTER"/>
    <property type="match status" value="1"/>
</dbReference>
<dbReference type="Pfam" id="PF00271">
    <property type="entry name" value="Helicase_C"/>
    <property type="match status" value="1"/>
</dbReference>
<keyword evidence="3" id="KW-0067">ATP-binding</keyword>
<evidence type="ECO:0000256" key="3">
    <source>
        <dbReference type="ARBA" id="ARBA00022840"/>
    </source>
</evidence>
<evidence type="ECO:0000313" key="9">
    <source>
        <dbReference type="EMBL" id="KAJ3993418.1"/>
    </source>
</evidence>
<evidence type="ECO:0000256" key="7">
    <source>
        <dbReference type="ARBA" id="ARBA00034808"/>
    </source>
</evidence>
<dbReference type="InterPro" id="IPR027417">
    <property type="entry name" value="P-loop_NTPase"/>
</dbReference>
<gene>
    <name evidence="9" type="ORF">F5050DRAFT_1897319</name>
</gene>
<dbReference type="CDD" id="cd18785">
    <property type="entry name" value="SF2_C"/>
    <property type="match status" value="1"/>
</dbReference>
<comment type="catalytic activity">
    <reaction evidence="6">
        <text>Couples ATP hydrolysis with the unwinding of duplex DNA by translocating in the 3'-5' direction.</text>
        <dbReference type="EC" id="5.6.2.4"/>
    </reaction>
</comment>
<evidence type="ECO:0000256" key="6">
    <source>
        <dbReference type="ARBA" id="ARBA00034617"/>
    </source>
</evidence>
<evidence type="ECO:0000256" key="5">
    <source>
        <dbReference type="ARBA" id="ARBA00023235"/>
    </source>
</evidence>
<evidence type="ECO:0000256" key="4">
    <source>
        <dbReference type="ARBA" id="ARBA00023125"/>
    </source>
</evidence>
<dbReference type="InterPro" id="IPR011545">
    <property type="entry name" value="DEAD/DEAH_box_helicase_dom"/>
</dbReference>
<reference evidence="9" key="1">
    <citation type="submission" date="2022-08" db="EMBL/GenBank/DDBJ databases">
        <authorList>
            <consortium name="DOE Joint Genome Institute"/>
            <person name="Min B."/>
            <person name="Riley R."/>
            <person name="Sierra-Patev S."/>
            <person name="Naranjo-Ortiz M."/>
            <person name="Looney B."/>
            <person name="Konkel Z."/>
            <person name="Slot J.C."/>
            <person name="Sakamoto Y."/>
            <person name="Steenwyk J.L."/>
            <person name="Rokas A."/>
            <person name="Carro J."/>
            <person name="Camarero S."/>
            <person name="Ferreira P."/>
            <person name="Molpeceres G."/>
            <person name="Ruiz-Duenas F.J."/>
            <person name="Serrano A."/>
            <person name="Henrissat B."/>
            <person name="Drula E."/>
            <person name="Hughes K.W."/>
            <person name="Mata J.L."/>
            <person name="Ishikawa N.K."/>
            <person name="Vargas-Isla R."/>
            <person name="Ushijima S."/>
            <person name="Smith C.A."/>
            <person name="Ahrendt S."/>
            <person name="Andreopoulos W."/>
            <person name="He G."/>
            <person name="Labutti K."/>
            <person name="Lipzen A."/>
            <person name="Ng V."/>
            <person name="Sandor L."/>
            <person name="Barry K."/>
            <person name="Martinez A.T."/>
            <person name="Xiao Y."/>
            <person name="Gibbons J.G."/>
            <person name="Terashima K."/>
            <person name="Hibbett D.S."/>
            <person name="Grigoriev I.V."/>
        </authorList>
    </citation>
    <scope>NUCLEOTIDE SEQUENCE</scope>
    <source>
        <strain evidence="9">TFB10827</strain>
    </source>
</reference>
<evidence type="ECO:0000256" key="2">
    <source>
        <dbReference type="ARBA" id="ARBA00022741"/>
    </source>
</evidence>
<protein>
    <recommendedName>
        <fullName evidence="7">DNA 3'-5' helicase</fullName>
        <ecNumber evidence="7">5.6.2.4</ecNumber>
    </recommendedName>
</protein>
<accession>A0ABQ8Q3L8</accession>
<proteinExistence type="inferred from homology"/>
<comment type="similarity">
    <text evidence="1">Belongs to the helicase family. RecQ subfamily.</text>
</comment>
<dbReference type="EC" id="5.6.2.4" evidence="7"/>
<evidence type="ECO:0000256" key="1">
    <source>
        <dbReference type="ARBA" id="ARBA00005446"/>
    </source>
</evidence>
<dbReference type="Gene3D" id="3.40.50.300">
    <property type="entry name" value="P-loop containing nucleotide triphosphate hydrolases"/>
    <property type="match status" value="2"/>
</dbReference>
<dbReference type="Pfam" id="PF00270">
    <property type="entry name" value="DEAD"/>
    <property type="match status" value="1"/>
</dbReference>
<dbReference type="EMBL" id="MU790768">
    <property type="protein sequence ID" value="KAJ3993418.1"/>
    <property type="molecule type" value="Genomic_DNA"/>
</dbReference>
<comment type="caution">
    <text evidence="9">The sequence shown here is derived from an EMBL/GenBank/DDBJ whole genome shotgun (WGS) entry which is preliminary data.</text>
</comment>
<evidence type="ECO:0000313" key="10">
    <source>
        <dbReference type="Proteomes" id="UP001163828"/>
    </source>
</evidence>
<dbReference type="GO" id="GO:0016787">
    <property type="term" value="F:hydrolase activity"/>
    <property type="evidence" value="ECO:0007669"/>
    <property type="project" value="UniProtKB-KW"/>
</dbReference>
<keyword evidence="2" id="KW-0547">Nucleotide-binding</keyword>
<keyword evidence="4" id="KW-0238">DNA-binding</keyword>
<evidence type="ECO:0000259" key="8">
    <source>
        <dbReference type="PROSITE" id="PS51194"/>
    </source>
</evidence>
<name>A0ABQ8Q3L8_9AGAR</name>
<keyword evidence="9" id="KW-0378">Hydrolase</keyword>
<dbReference type="InterPro" id="IPR001650">
    <property type="entry name" value="Helicase_C-like"/>
</dbReference>
<dbReference type="Proteomes" id="UP001163828">
    <property type="component" value="Unassembled WGS sequence"/>
</dbReference>
<dbReference type="SMART" id="SM00490">
    <property type="entry name" value="HELICc"/>
    <property type="match status" value="1"/>
</dbReference>
<feature type="domain" description="Helicase C-terminal" evidence="8">
    <location>
        <begin position="275"/>
        <end position="444"/>
    </location>
</feature>